<sequence length="247" mass="26383">MFRAIPGQLPAADAGDLAGIALPPGRIVVAREGTGEAVAWISTDLLPAAQLEELICALAAVFLQTGLWPLHAEGHPEGRLDQPWAFGEMDGPEDEIPDALTVLTRDDDGDRTVPPVTELASPQPGPDLDAGAIGIGVDGRLLLVPVARPADVPAALGWWGGTNYGLSGADFSAVLRSWEDRFGAVLISIGFATMAVQVGRRPVSLEQLDALLREHYAFCPDNIDQGLPPEVFRDGLAESNFWSFWWD</sequence>
<gene>
    <name evidence="1" type="ORF">EJD98_14095</name>
</gene>
<dbReference type="AlphaFoldDB" id="A0A4Z0HNU1"/>
<dbReference type="Proteomes" id="UP000297792">
    <property type="component" value="Unassembled WGS sequence"/>
</dbReference>
<name>A0A4Z0HNU1_MYCPR</name>
<proteinExistence type="predicted"/>
<dbReference type="RefSeq" id="WP_135360855.1">
    <property type="nucleotide sequence ID" value="NZ_JBLVUY010000002.1"/>
</dbReference>
<comment type="caution">
    <text evidence="1">The sequence shown here is derived from an EMBL/GenBank/DDBJ whole genome shotgun (WGS) entry which is preliminary data.</text>
</comment>
<dbReference type="InterPro" id="IPR025349">
    <property type="entry name" value="DUF4253"/>
</dbReference>
<accession>A0A4Z0HNU1</accession>
<dbReference type="EMBL" id="RWKA01000006">
    <property type="protein sequence ID" value="TGB42947.1"/>
    <property type="molecule type" value="Genomic_DNA"/>
</dbReference>
<dbReference type="Pfam" id="PF14062">
    <property type="entry name" value="DUF4253"/>
    <property type="match status" value="1"/>
</dbReference>
<reference evidence="1 2" key="1">
    <citation type="submission" date="2018-12" db="EMBL/GenBank/DDBJ databases">
        <title>Draft genome sequences of Mycolicibacterium peregrinum isolated from a pig with lymphadenitis and from soil on the same Japanese pig farm.</title>
        <authorList>
            <person name="Komatsu T."/>
            <person name="Ohya K."/>
            <person name="Sawai K."/>
            <person name="Odoi J.O."/>
            <person name="Otsu K."/>
            <person name="Ota A."/>
            <person name="Ito T."/>
            <person name="Kawai M."/>
            <person name="Maruyama F."/>
        </authorList>
    </citation>
    <scope>NUCLEOTIDE SEQUENCE [LARGE SCALE GENOMIC DNA]</scope>
    <source>
        <strain evidence="1 2">138</strain>
    </source>
</reference>
<keyword evidence="2" id="KW-1185">Reference proteome</keyword>
<protein>
    <submittedName>
        <fullName evidence="1">DUF4253 domain-containing protein</fullName>
    </submittedName>
</protein>
<evidence type="ECO:0000313" key="1">
    <source>
        <dbReference type="EMBL" id="TGB42947.1"/>
    </source>
</evidence>
<organism evidence="1 2">
    <name type="scientific">Mycolicibacterium peregrinum</name>
    <name type="common">Mycobacterium peregrinum</name>
    <dbReference type="NCBI Taxonomy" id="43304"/>
    <lineage>
        <taxon>Bacteria</taxon>
        <taxon>Bacillati</taxon>
        <taxon>Actinomycetota</taxon>
        <taxon>Actinomycetes</taxon>
        <taxon>Mycobacteriales</taxon>
        <taxon>Mycobacteriaceae</taxon>
        <taxon>Mycolicibacterium</taxon>
    </lineage>
</organism>
<evidence type="ECO:0000313" key="2">
    <source>
        <dbReference type="Proteomes" id="UP000297792"/>
    </source>
</evidence>